<protein>
    <submittedName>
        <fullName evidence="4">Cupin domain protein</fullName>
    </submittedName>
</protein>
<dbReference type="SUPFAM" id="SSF51182">
    <property type="entry name" value="RmlC-like cupins"/>
    <property type="match status" value="1"/>
</dbReference>
<dbReference type="InterPro" id="IPR014710">
    <property type="entry name" value="RmlC-like_jellyroll"/>
</dbReference>
<sequence>MNFRLFPIGLFLAACLATASATAADKSITPNGKPAPSQPLAKPGSQAAEPNGSATTDNESYDKVRQVYAGDLTVAGEKVVFPEGNQSVKALEITMEPGEVTGWHKHGAPLFAYMLEGEITVTYDGIGKKLYRQGEGLLEAMNVTHRGENTGDGPARILAVFLLGDNSHAVVAEEPPGSDQQKIQ</sequence>
<evidence type="ECO:0000256" key="1">
    <source>
        <dbReference type="SAM" id="MobiDB-lite"/>
    </source>
</evidence>
<dbReference type="PANTHER" id="PTHR38599:SF1">
    <property type="entry name" value="CUPIN DOMAIN PROTEIN (AFU_ORTHOLOGUE AFUA_3G13620)"/>
    <property type="match status" value="1"/>
</dbReference>
<dbReference type="Gene3D" id="2.60.120.10">
    <property type="entry name" value="Jelly Rolls"/>
    <property type="match status" value="1"/>
</dbReference>
<organism evidence="4 5">
    <name type="scientific">Roseibium album</name>
    <dbReference type="NCBI Taxonomy" id="311410"/>
    <lineage>
        <taxon>Bacteria</taxon>
        <taxon>Pseudomonadati</taxon>
        <taxon>Pseudomonadota</taxon>
        <taxon>Alphaproteobacteria</taxon>
        <taxon>Hyphomicrobiales</taxon>
        <taxon>Stappiaceae</taxon>
        <taxon>Roseibium</taxon>
    </lineage>
</organism>
<dbReference type="GeneID" id="97671774"/>
<dbReference type="Pfam" id="PF07883">
    <property type="entry name" value="Cupin_2"/>
    <property type="match status" value="1"/>
</dbReference>
<dbReference type="InterPro" id="IPR013096">
    <property type="entry name" value="Cupin_2"/>
</dbReference>
<dbReference type="PANTHER" id="PTHR38599">
    <property type="entry name" value="CUPIN DOMAIN PROTEIN (AFU_ORTHOLOGUE AFUA_3G13620)"/>
    <property type="match status" value="1"/>
</dbReference>
<dbReference type="InterPro" id="IPR011051">
    <property type="entry name" value="RmlC_Cupin_sf"/>
</dbReference>
<gene>
    <name evidence="4" type="ORF">LA5096_04484</name>
</gene>
<dbReference type="RefSeq" id="WP_055119012.1">
    <property type="nucleotide sequence ID" value="NZ_CXWA01000008.1"/>
</dbReference>
<dbReference type="OrthoDB" id="9800684at2"/>
<keyword evidence="5" id="KW-1185">Reference proteome</keyword>
<feature type="region of interest" description="Disordered" evidence="1">
    <location>
        <begin position="25"/>
        <end position="59"/>
    </location>
</feature>
<proteinExistence type="predicted"/>
<keyword evidence="2" id="KW-0732">Signal</keyword>
<dbReference type="STRING" id="311410.LA5095_04219"/>
<feature type="chain" id="PRO_5009787819" evidence="2">
    <location>
        <begin position="24"/>
        <end position="184"/>
    </location>
</feature>
<dbReference type="EMBL" id="CXWC01000012">
    <property type="protein sequence ID" value="CTQ75667.1"/>
    <property type="molecule type" value="Genomic_DNA"/>
</dbReference>
<dbReference type="CDD" id="cd02236">
    <property type="entry name" value="cupin_CV2614-like"/>
    <property type="match status" value="1"/>
</dbReference>
<dbReference type="Proteomes" id="UP000049983">
    <property type="component" value="Unassembled WGS sequence"/>
</dbReference>
<accession>A0A0M6ZJM0</accession>
<feature type="domain" description="Cupin type-2" evidence="3">
    <location>
        <begin position="93"/>
        <end position="161"/>
    </location>
</feature>
<dbReference type="PROSITE" id="PS51257">
    <property type="entry name" value="PROKAR_LIPOPROTEIN"/>
    <property type="match status" value="1"/>
</dbReference>
<reference evidence="5" key="1">
    <citation type="submission" date="2015-07" db="EMBL/GenBank/DDBJ databases">
        <authorList>
            <person name="Rodrigo-Torres Lidia"/>
            <person name="Arahal R.David."/>
        </authorList>
    </citation>
    <scope>NUCLEOTIDE SEQUENCE [LARGE SCALE GENOMIC DNA]</scope>
    <source>
        <strain evidence="5">CECT 5096</strain>
    </source>
</reference>
<evidence type="ECO:0000313" key="5">
    <source>
        <dbReference type="Proteomes" id="UP000049983"/>
    </source>
</evidence>
<dbReference type="AlphaFoldDB" id="A0A0M6ZJM0"/>
<feature type="signal peptide" evidence="2">
    <location>
        <begin position="1"/>
        <end position="23"/>
    </location>
</feature>
<evidence type="ECO:0000259" key="3">
    <source>
        <dbReference type="Pfam" id="PF07883"/>
    </source>
</evidence>
<name>A0A0M6ZJM0_9HYPH</name>
<evidence type="ECO:0000313" key="4">
    <source>
        <dbReference type="EMBL" id="CTQ75667.1"/>
    </source>
</evidence>
<evidence type="ECO:0000256" key="2">
    <source>
        <dbReference type="SAM" id="SignalP"/>
    </source>
</evidence>